<organism evidence="1 2">
    <name type="scientific">Miscanthus lutarioriparius</name>
    <dbReference type="NCBI Taxonomy" id="422564"/>
    <lineage>
        <taxon>Eukaryota</taxon>
        <taxon>Viridiplantae</taxon>
        <taxon>Streptophyta</taxon>
        <taxon>Embryophyta</taxon>
        <taxon>Tracheophyta</taxon>
        <taxon>Spermatophyta</taxon>
        <taxon>Magnoliopsida</taxon>
        <taxon>Liliopsida</taxon>
        <taxon>Poales</taxon>
        <taxon>Poaceae</taxon>
        <taxon>PACMAD clade</taxon>
        <taxon>Panicoideae</taxon>
        <taxon>Andropogonodae</taxon>
        <taxon>Andropogoneae</taxon>
        <taxon>Saccharinae</taxon>
        <taxon>Miscanthus</taxon>
    </lineage>
</organism>
<proteinExistence type="predicted"/>
<dbReference type="AlphaFoldDB" id="A0A811MXH1"/>
<protein>
    <submittedName>
        <fullName evidence="1">Uncharacterized protein</fullName>
    </submittedName>
</protein>
<reference evidence="1" key="1">
    <citation type="submission" date="2020-10" db="EMBL/GenBank/DDBJ databases">
        <authorList>
            <person name="Han B."/>
            <person name="Lu T."/>
            <person name="Zhao Q."/>
            <person name="Huang X."/>
            <person name="Zhao Y."/>
        </authorList>
    </citation>
    <scope>NUCLEOTIDE SEQUENCE</scope>
</reference>
<evidence type="ECO:0000313" key="2">
    <source>
        <dbReference type="Proteomes" id="UP000604825"/>
    </source>
</evidence>
<gene>
    <name evidence="1" type="ORF">NCGR_LOCUS8066</name>
</gene>
<evidence type="ECO:0000313" key="1">
    <source>
        <dbReference type="EMBL" id="CAD6212258.1"/>
    </source>
</evidence>
<dbReference type="Proteomes" id="UP000604825">
    <property type="component" value="Unassembled WGS sequence"/>
</dbReference>
<comment type="caution">
    <text evidence="1">The sequence shown here is derived from an EMBL/GenBank/DDBJ whole genome shotgun (WGS) entry which is preliminary data.</text>
</comment>
<keyword evidence="2" id="KW-1185">Reference proteome</keyword>
<dbReference type="EMBL" id="CAJGYO010000002">
    <property type="protein sequence ID" value="CAD6212258.1"/>
    <property type="molecule type" value="Genomic_DNA"/>
</dbReference>
<name>A0A811MXH1_9POAL</name>
<accession>A0A811MXH1</accession>
<sequence length="135" mass="14496">MDNNRAKPTTPSTTPVITALVLSDDDDEDDFFFPSLELEEALALFLGGGGESGDDFDAGDEVDSPFGGEGEFVDDFGAEADACDGGNCLDLDGEDCGVEAIYWFDLVDRGGWSSSCKWGELHPLDLKALYLCIYC</sequence>